<evidence type="ECO:0000256" key="3">
    <source>
        <dbReference type="ARBA" id="ARBA00022448"/>
    </source>
</evidence>
<evidence type="ECO:0000259" key="9">
    <source>
        <dbReference type="Pfam" id="PF00005"/>
    </source>
</evidence>
<evidence type="ECO:0000256" key="7">
    <source>
        <dbReference type="ARBA" id="ARBA00022967"/>
    </source>
</evidence>
<keyword evidence="3" id="KW-0813">Transport</keyword>
<sequence>MLTLLNINEELLERSPFELSGGQKRMVALASILITSPSILFLDEPTVGLDIESKTLFFKLMKELNMRGTTIIQVSHFLE</sequence>
<evidence type="ECO:0000256" key="1">
    <source>
        <dbReference type="ARBA" id="ARBA00004202"/>
    </source>
</evidence>
<proteinExistence type="inferred from homology"/>
<dbReference type="Pfam" id="PF00005">
    <property type="entry name" value="ABC_tran"/>
    <property type="match status" value="1"/>
</dbReference>
<dbReference type="EMBL" id="JACJJQ010000131">
    <property type="protein sequence ID" value="MBM6754915.1"/>
    <property type="molecule type" value="Genomic_DNA"/>
</dbReference>
<feature type="non-terminal residue" evidence="10">
    <location>
        <position position="79"/>
    </location>
</feature>
<feature type="domain" description="ABC transporter" evidence="9">
    <location>
        <begin position="4"/>
        <end position="46"/>
    </location>
</feature>
<evidence type="ECO:0000313" key="10">
    <source>
        <dbReference type="EMBL" id="MBM6754915.1"/>
    </source>
</evidence>
<keyword evidence="6" id="KW-0067">ATP-binding</keyword>
<keyword evidence="5" id="KW-0547">Nucleotide-binding</keyword>
<evidence type="ECO:0000256" key="5">
    <source>
        <dbReference type="ARBA" id="ARBA00022741"/>
    </source>
</evidence>
<organism evidence="10 11">
    <name type="scientific">Limosilactobacillus alvi</name>
    <dbReference type="NCBI Taxonomy" id="990412"/>
    <lineage>
        <taxon>Bacteria</taxon>
        <taxon>Bacillati</taxon>
        <taxon>Bacillota</taxon>
        <taxon>Bacilli</taxon>
        <taxon>Lactobacillales</taxon>
        <taxon>Lactobacillaceae</taxon>
        <taxon>Limosilactobacillus</taxon>
    </lineage>
</organism>
<dbReference type="Proteomes" id="UP000776629">
    <property type="component" value="Unassembled WGS sequence"/>
</dbReference>
<dbReference type="InterPro" id="IPR027417">
    <property type="entry name" value="P-loop_NTPase"/>
</dbReference>
<evidence type="ECO:0000256" key="4">
    <source>
        <dbReference type="ARBA" id="ARBA00022475"/>
    </source>
</evidence>
<dbReference type="SUPFAM" id="SSF52540">
    <property type="entry name" value="P-loop containing nucleoside triphosphate hydrolases"/>
    <property type="match status" value="1"/>
</dbReference>
<dbReference type="Gene3D" id="3.40.50.300">
    <property type="entry name" value="P-loop containing nucleotide triphosphate hydrolases"/>
    <property type="match status" value="1"/>
</dbReference>
<dbReference type="PANTHER" id="PTHR43553:SF27">
    <property type="entry name" value="ENERGY-COUPLING FACTOR TRANSPORTER ATP-BINDING PROTEIN ECFA2"/>
    <property type="match status" value="1"/>
</dbReference>
<feature type="non-terminal residue" evidence="10">
    <location>
        <position position="1"/>
    </location>
</feature>
<evidence type="ECO:0000256" key="2">
    <source>
        <dbReference type="ARBA" id="ARBA00005417"/>
    </source>
</evidence>
<protein>
    <submittedName>
        <fullName evidence="10">AAA family ATPase</fullName>
    </submittedName>
</protein>
<comment type="caution">
    <text evidence="10">The sequence shown here is derived from an EMBL/GenBank/DDBJ whole genome shotgun (WGS) entry which is preliminary data.</text>
</comment>
<keyword evidence="11" id="KW-1185">Reference proteome</keyword>
<keyword evidence="7" id="KW-1278">Translocase</keyword>
<evidence type="ECO:0000256" key="6">
    <source>
        <dbReference type="ARBA" id="ARBA00022840"/>
    </source>
</evidence>
<dbReference type="RefSeq" id="WP_204777126.1">
    <property type="nucleotide sequence ID" value="NZ_JACJJQ010000131.1"/>
</dbReference>
<dbReference type="PANTHER" id="PTHR43553">
    <property type="entry name" value="HEAVY METAL TRANSPORTER"/>
    <property type="match status" value="1"/>
</dbReference>
<accession>A0ABS2ER87</accession>
<comment type="subcellular location">
    <subcellularLocation>
        <location evidence="1">Cell membrane</location>
        <topology evidence="1">Peripheral membrane protein</topology>
    </subcellularLocation>
</comment>
<reference evidence="10 11" key="1">
    <citation type="journal article" date="2021" name="Sci. Rep.">
        <title>The distribution of antibiotic resistance genes in chicken gut microbiota commensals.</title>
        <authorList>
            <person name="Juricova H."/>
            <person name="Matiasovicova J."/>
            <person name="Kubasova T."/>
            <person name="Cejkova D."/>
            <person name="Rychlik I."/>
        </authorList>
    </citation>
    <scope>NUCLEOTIDE SEQUENCE [LARGE SCALE GENOMIC DNA]</scope>
    <source>
        <strain evidence="10 11">An810</strain>
    </source>
</reference>
<evidence type="ECO:0000256" key="8">
    <source>
        <dbReference type="ARBA" id="ARBA00023136"/>
    </source>
</evidence>
<keyword evidence="4" id="KW-1003">Cell membrane</keyword>
<dbReference type="InterPro" id="IPR050095">
    <property type="entry name" value="ECF_ABC_transporter_ATP-bd"/>
</dbReference>
<comment type="similarity">
    <text evidence="2">Belongs to the ABC transporter superfamily.</text>
</comment>
<gene>
    <name evidence="10" type="ORF">H5993_09350</name>
</gene>
<dbReference type="InterPro" id="IPR003439">
    <property type="entry name" value="ABC_transporter-like_ATP-bd"/>
</dbReference>
<evidence type="ECO:0000313" key="11">
    <source>
        <dbReference type="Proteomes" id="UP000776629"/>
    </source>
</evidence>
<name>A0ABS2ER87_9LACO</name>
<keyword evidence="8" id="KW-0472">Membrane</keyword>